<comment type="caution">
    <text evidence="3">The sequence shown here is derived from an EMBL/GenBank/DDBJ whole genome shotgun (WGS) entry which is preliminary data.</text>
</comment>
<evidence type="ECO:0000313" key="3">
    <source>
        <dbReference type="EMBL" id="RDH85875.1"/>
    </source>
</evidence>
<sequence length="393" mass="45955">MKSNLEIDMKNKLYVICTFFENDARNLVPFMDDQYIQSVEPSITSQVMHKIQATFLEKVDEDYSVGFNKNWYVGLEDNFVDEVQSYLENSLKEPFGKHYLYTPLNVFYIDLWRIVAQRLGLEIEFIINWRHLLDPINVKAGAEHLKYVFNAFYSLISSSAYDAYYYFADDLQKETELTEKSFEHFLGSKSIYSDAMPVEIISIMLGASEEYPLNNNLPAEIEAIEKLILGKRFGAQIHVQAAGEELALLDKVVEYKSAIYYWLESLGSGAIEINSFDKNAVTRYQKKIKQLNEKIEVLQSAFRKQFQKMRADNLALKSQNEEFKSIPQSPAKKSIPPARRAQRQVKKQASNNKTDEKDRSQRKKDKFKRDPYAYFNDSKKPLIRPLRFFYRKK</sequence>
<dbReference type="EMBL" id="QFXE01000011">
    <property type="protein sequence ID" value="RDH85875.1"/>
    <property type="molecule type" value="Genomic_DNA"/>
</dbReference>
<dbReference type="AlphaFoldDB" id="A0A370DLS4"/>
<evidence type="ECO:0000256" key="1">
    <source>
        <dbReference type="SAM" id="Coils"/>
    </source>
</evidence>
<keyword evidence="1" id="KW-0175">Coiled coil</keyword>
<reference evidence="3 4" key="1">
    <citation type="journal article" date="2018" name="ISME J.">
        <title>Endosymbiont genomes yield clues of tubeworm success.</title>
        <authorList>
            <person name="Li Y."/>
            <person name="Liles M.R."/>
            <person name="Halanych K.M."/>
        </authorList>
    </citation>
    <scope>NUCLEOTIDE SEQUENCE [LARGE SCALE GENOMIC DNA]</scope>
    <source>
        <strain evidence="3">A1462</strain>
    </source>
</reference>
<dbReference type="Proteomes" id="UP000254771">
    <property type="component" value="Unassembled WGS sequence"/>
</dbReference>
<protein>
    <submittedName>
        <fullName evidence="3">Uncharacterized protein</fullName>
    </submittedName>
</protein>
<gene>
    <name evidence="3" type="ORF">DIZ78_09840</name>
</gene>
<keyword evidence="4" id="KW-1185">Reference proteome</keyword>
<name>A0A370DLS4_9GAMM</name>
<proteinExistence type="predicted"/>
<feature type="region of interest" description="Disordered" evidence="2">
    <location>
        <begin position="320"/>
        <end position="372"/>
    </location>
</feature>
<accession>A0A370DLS4</accession>
<evidence type="ECO:0000256" key="2">
    <source>
        <dbReference type="SAM" id="MobiDB-lite"/>
    </source>
</evidence>
<organism evidence="3 4">
    <name type="scientific">endosymbiont of Escarpia spicata</name>
    <dbReference type="NCBI Taxonomy" id="2200908"/>
    <lineage>
        <taxon>Bacteria</taxon>
        <taxon>Pseudomonadati</taxon>
        <taxon>Pseudomonadota</taxon>
        <taxon>Gammaproteobacteria</taxon>
        <taxon>sulfur-oxidizing symbionts</taxon>
    </lineage>
</organism>
<feature type="coiled-coil region" evidence="1">
    <location>
        <begin position="281"/>
        <end position="308"/>
    </location>
</feature>
<evidence type="ECO:0000313" key="4">
    <source>
        <dbReference type="Proteomes" id="UP000254771"/>
    </source>
</evidence>